<evidence type="ECO:0000313" key="6">
    <source>
        <dbReference type="EMBL" id="NIK89908.1"/>
    </source>
</evidence>
<evidence type="ECO:0000256" key="1">
    <source>
        <dbReference type="ARBA" id="ARBA00009437"/>
    </source>
</evidence>
<dbReference type="PROSITE" id="PS50931">
    <property type="entry name" value="HTH_LYSR"/>
    <property type="match status" value="1"/>
</dbReference>
<comment type="similarity">
    <text evidence="1">Belongs to the LysR transcriptional regulatory family.</text>
</comment>
<reference evidence="6 7" key="1">
    <citation type="submission" date="2020-03" db="EMBL/GenBank/DDBJ databases">
        <title>Genomic Encyclopedia of Type Strains, Phase IV (KMG-IV): sequencing the most valuable type-strain genomes for metagenomic binning, comparative biology and taxonomic classification.</title>
        <authorList>
            <person name="Goeker M."/>
        </authorList>
    </citation>
    <scope>NUCLEOTIDE SEQUENCE [LARGE SCALE GENOMIC DNA]</scope>
    <source>
        <strain evidence="6 7">DSM 19867</strain>
    </source>
</reference>
<keyword evidence="7" id="KW-1185">Reference proteome</keyword>
<dbReference type="InterPro" id="IPR036390">
    <property type="entry name" value="WH_DNA-bd_sf"/>
</dbReference>
<organism evidence="6 7">
    <name type="scientific">Rhizomicrobium palustre</name>
    <dbReference type="NCBI Taxonomy" id="189966"/>
    <lineage>
        <taxon>Bacteria</taxon>
        <taxon>Pseudomonadati</taxon>
        <taxon>Pseudomonadota</taxon>
        <taxon>Alphaproteobacteria</taxon>
        <taxon>Micropepsales</taxon>
        <taxon>Micropepsaceae</taxon>
        <taxon>Rhizomicrobium</taxon>
    </lineage>
</organism>
<dbReference type="SUPFAM" id="SSF53850">
    <property type="entry name" value="Periplasmic binding protein-like II"/>
    <property type="match status" value="1"/>
</dbReference>
<dbReference type="RefSeq" id="WP_208414907.1">
    <property type="nucleotide sequence ID" value="NZ_BAAADC010000001.1"/>
</dbReference>
<evidence type="ECO:0000256" key="2">
    <source>
        <dbReference type="ARBA" id="ARBA00023015"/>
    </source>
</evidence>
<dbReference type="PANTHER" id="PTHR30537">
    <property type="entry name" value="HTH-TYPE TRANSCRIPTIONAL REGULATOR"/>
    <property type="match status" value="1"/>
</dbReference>
<dbReference type="GO" id="GO:0043565">
    <property type="term" value="F:sequence-specific DNA binding"/>
    <property type="evidence" value="ECO:0007669"/>
    <property type="project" value="TreeGrafter"/>
</dbReference>
<evidence type="ECO:0000256" key="4">
    <source>
        <dbReference type="ARBA" id="ARBA00023163"/>
    </source>
</evidence>
<evidence type="ECO:0000256" key="3">
    <source>
        <dbReference type="ARBA" id="ARBA00023125"/>
    </source>
</evidence>
<dbReference type="Pfam" id="PF00126">
    <property type="entry name" value="HTH_1"/>
    <property type="match status" value="1"/>
</dbReference>
<dbReference type="SUPFAM" id="SSF46785">
    <property type="entry name" value="Winged helix' DNA-binding domain"/>
    <property type="match status" value="1"/>
</dbReference>
<dbReference type="AlphaFoldDB" id="A0A846N1T3"/>
<dbReference type="PRINTS" id="PR00039">
    <property type="entry name" value="HTHLYSR"/>
</dbReference>
<dbReference type="Gene3D" id="3.40.190.290">
    <property type="match status" value="1"/>
</dbReference>
<protein>
    <submittedName>
        <fullName evidence="6">DNA-binding transcriptional LysR family regulator</fullName>
    </submittedName>
</protein>
<dbReference type="InterPro" id="IPR058163">
    <property type="entry name" value="LysR-type_TF_proteobact-type"/>
</dbReference>
<comment type="caution">
    <text evidence="6">The sequence shown here is derived from an EMBL/GenBank/DDBJ whole genome shotgun (WGS) entry which is preliminary data.</text>
</comment>
<dbReference type="GO" id="GO:0003700">
    <property type="term" value="F:DNA-binding transcription factor activity"/>
    <property type="evidence" value="ECO:0007669"/>
    <property type="project" value="InterPro"/>
</dbReference>
<keyword evidence="2" id="KW-0805">Transcription regulation</keyword>
<evidence type="ECO:0000259" key="5">
    <source>
        <dbReference type="PROSITE" id="PS50931"/>
    </source>
</evidence>
<dbReference type="InterPro" id="IPR000847">
    <property type="entry name" value="LysR_HTH_N"/>
</dbReference>
<keyword evidence="3 6" id="KW-0238">DNA-binding</keyword>
<evidence type="ECO:0000313" key="7">
    <source>
        <dbReference type="Proteomes" id="UP000570514"/>
    </source>
</evidence>
<dbReference type="InterPro" id="IPR036388">
    <property type="entry name" value="WH-like_DNA-bd_sf"/>
</dbReference>
<dbReference type="GO" id="GO:0006351">
    <property type="term" value="P:DNA-templated transcription"/>
    <property type="evidence" value="ECO:0007669"/>
    <property type="project" value="TreeGrafter"/>
</dbReference>
<dbReference type="PANTHER" id="PTHR30537:SF3">
    <property type="entry name" value="TRANSCRIPTIONAL REGULATORY PROTEIN"/>
    <property type="match status" value="1"/>
</dbReference>
<keyword evidence="4" id="KW-0804">Transcription</keyword>
<feature type="domain" description="HTH lysR-type" evidence="5">
    <location>
        <begin position="10"/>
        <end position="61"/>
    </location>
</feature>
<dbReference type="EMBL" id="JAASRM010000001">
    <property type="protein sequence ID" value="NIK89908.1"/>
    <property type="molecule type" value="Genomic_DNA"/>
</dbReference>
<dbReference type="Proteomes" id="UP000570514">
    <property type="component" value="Unassembled WGS sequence"/>
</dbReference>
<sequence>MSEISWDYYRSFLAVLCEGSLSGAAKALGVAQPTIGRHMDALEKALGLTLFTRSRNGFKPTEVALAVKSRAEAMASMAEALRRDASGHGKEMAGSVRISASEVMGVEALPSILTSLGETHPGLGFELVLSDALSDLLSRSADIAVRMADPVQDSLIAQRAGSIQLGFFAHKRYLKGRSKPRKIGDLADHRVIGFDTETGYIRDMLRRYPALMGLRYDFRTNSFLAQLAAIRAGAGIGLCQIPLAARDANLVPLLPNALSLSMPCYVVMHEDLRSTPRYRMVFQALVAGLKRFASGVA</sequence>
<gene>
    <name evidence="6" type="ORF">FHS83_003226</name>
</gene>
<dbReference type="InterPro" id="IPR005119">
    <property type="entry name" value="LysR_subst-bd"/>
</dbReference>
<dbReference type="Pfam" id="PF03466">
    <property type="entry name" value="LysR_substrate"/>
    <property type="match status" value="1"/>
</dbReference>
<proteinExistence type="inferred from homology"/>
<accession>A0A846N1T3</accession>
<name>A0A846N1T3_9PROT</name>
<dbReference type="Gene3D" id="1.10.10.10">
    <property type="entry name" value="Winged helix-like DNA-binding domain superfamily/Winged helix DNA-binding domain"/>
    <property type="match status" value="1"/>
</dbReference>